<dbReference type="Gene3D" id="2.40.40.20">
    <property type="match status" value="1"/>
</dbReference>
<name>A0A3N0AYQ0_9ACTN</name>
<dbReference type="InterPro" id="IPR006657">
    <property type="entry name" value="MoPterin_dinucl-bd_dom"/>
</dbReference>
<feature type="chain" id="PRO_5018152410" evidence="7">
    <location>
        <begin position="33"/>
        <end position="828"/>
    </location>
</feature>
<dbReference type="GO" id="GO:0016491">
    <property type="term" value="F:oxidoreductase activity"/>
    <property type="evidence" value="ECO:0007669"/>
    <property type="project" value="UniProtKB-KW"/>
</dbReference>
<comment type="caution">
    <text evidence="9">The sequence shown here is derived from an EMBL/GenBank/DDBJ whole genome shotgun (WGS) entry which is preliminary data.</text>
</comment>
<dbReference type="AlphaFoldDB" id="A0A3N0AYQ0"/>
<keyword evidence="4" id="KW-0560">Oxidoreductase</keyword>
<gene>
    <name evidence="9" type="ORF">DMP10_00115</name>
</gene>
<dbReference type="InterPro" id="IPR009010">
    <property type="entry name" value="Asp_de-COase-like_dom_sf"/>
</dbReference>
<dbReference type="GO" id="GO:0043546">
    <property type="term" value="F:molybdopterin cofactor binding"/>
    <property type="evidence" value="ECO:0007669"/>
    <property type="project" value="InterPro"/>
</dbReference>
<evidence type="ECO:0000256" key="3">
    <source>
        <dbReference type="ARBA" id="ARBA00022729"/>
    </source>
</evidence>
<evidence type="ECO:0000313" key="9">
    <source>
        <dbReference type="EMBL" id="RNL40011.1"/>
    </source>
</evidence>
<dbReference type="Gene3D" id="3.40.228.10">
    <property type="entry name" value="Dimethylsulfoxide Reductase, domain 2"/>
    <property type="match status" value="1"/>
</dbReference>
<keyword evidence="6" id="KW-0411">Iron-sulfur</keyword>
<comment type="similarity">
    <text evidence="1">Belongs to the prokaryotic molybdopterin-containing oxidoreductase family.</text>
</comment>
<evidence type="ECO:0000256" key="1">
    <source>
        <dbReference type="ARBA" id="ARBA00010312"/>
    </source>
</evidence>
<dbReference type="SUPFAM" id="SSF53706">
    <property type="entry name" value="Formate dehydrogenase/DMSO reductase, domains 1-3"/>
    <property type="match status" value="1"/>
</dbReference>
<evidence type="ECO:0000256" key="6">
    <source>
        <dbReference type="ARBA" id="ARBA00023014"/>
    </source>
</evidence>
<dbReference type="RefSeq" id="WP_117284768.1">
    <property type="nucleotide sequence ID" value="NZ_JAMTCE010000001.1"/>
</dbReference>
<dbReference type="Gene3D" id="3.30.200.210">
    <property type="match status" value="1"/>
</dbReference>
<dbReference type="Pfam" id="PF04879">
    <property type="entry name" value="Molybdop_Fe4S4"/>
    <property type="match status" value="1"/>
</dbReference>
<dbReference type="PANTHER" id="PTHR43742">
    <property type="entry name" value="TRIMETHYLAMINE-N-OXIDE REDUCTASE"/>
    <property type="match status" value="1"/>
</dbReference>
<keyword evidence="2" id="KW-0479">Metal-binding</keyword>
<dbReference type="Proteomes" id="UP000278327">
    <property type="component" value="Unassembled WGS sequence"/>
</dbReference>
<dbReference type="PROSITE" id="PS51318">
    <property type="entry name" value="TAT"/>
    <property type="match status" value="1"/>
</dbReference>
<evidence type="ECO:0000259" key="8">
    <source>
        <dbReference type="PROSITE" id="PS51669"/>
    </source>
</evidence>
<evidence type="ECO:0000313" key="10">
    <source>
        <dbReference type="Proteomes" id="UP000278327"/>
    </source>
</evidence>
<evidence type="ECO:0000256" key="2">
    <source>
        <dbReference type="ARBA" id="ARBA00022723"/>
    </source>
</evidence>
<keyword evidence="5" id="KW-0408">Iron</keyword>
<reference evidence="9 10" key="1">
    <citation type="journal article" date="2019" name="Microbiol. Resour. Announc.">
        <title>Draft Genome Sequences of Type Strains of Gordonibacter faecihominis, Paraeggerthella hongkongensis, Parvibacter caecicola,Slackia equolifaciens, Slackia faecicanis, and Slackia isoflavoniconvertens.</title>
        <authorList>
            <person name="Danylec N."/>
            <person name="Stoll D.A."/>
            <person name="Dotsch A."/>
            <person name="Huch M."/>
        </authorList>
    </citation>
    <scope>NUCLEOTIDE SEQUENCE [LARGE SCALE GENOMIC DNA]</scope>
    <source>
        <strain evidence="9 10">DSM 18785</strain>
    </source>
</reference>
<feature type="domain" description="4Fe-4S Mo/W bis-MGD-type" evidence="8">
    <location>
        <begin position="48"/>
        <end position="106"/>
    </location>
</feature>
<organism evidence="9 10">
    <name type="scientific">Adlercreutzia equolifaciens subsp. celatus DSM 18785</name>
    <dbReference type="NCBI Taxonomy" id="1121021"/>
    <lineage>
        <taxon>Bacteria</taxon>
        <taxon>Bacillati</taxon>
        <taxon>Actinomycetota</taxon>
        <taxon>Coriobacteriia</taxon>
        <taxon>Eggerthellales</taxon>
        <taxon>Eggerthellaceae</taxon>
        <taxon>Adlercreutzia</taxon>
    </lineage>
</organism>
<keyword evidence="3 7" id="KW-0732">Signal</keyword>
<dbReference type="GO" id="GO:0046872">
    <property type="term" value="F:metal ion binding"/>
    <property type="evidence" value="ECO:0007669"/>
    <property type="project" value="UniProtKB-KW"/>
</dbReference>
<dbReference type="Pfam" id="PF00384">
    <property type="entry name" value="Molybdopterin"/>
    <property type="match status" value="1"/>
</dbReference>
<dbReference type="Pfam" id="PF01568">
    <property type="entry name" value="Molydop_binding"/>
    <property type="match status" value="1"/>
</dbReference>
<evidence type="ECO:0000256" key="7">
    <source>
        <dbReference type="SAM" id="SignalP"/>
    </source>
</evidence>
<dbReference type="InterPro" id="IPR006311">
    <property type="entry name" value="TAT_signal"/>
</dbReference>
<dbReference type="InterPro" id="IPR050612">
    <property type="entry name" value="Prok_Mopterin_Oxidored"/>
</dbReference>
<dbReference type="SUPFAM" id="SSF50692">
    <property type="entry name" value="ADC-like"/>
    <property type="match status" value="1"/>
</dbReference>
<proteinExistence type="inferred from homology"/>
<dbReference type="EMBL" id="QICA01000001">
    <property type="protein sequence ID" value="RNL40011.1"/>
    <property type="molecule type" value="Genomic_DNA"/>
</dbReference>
<dbReference type="PROSITE" id="PS51669">
    <property type="entry name" value="4FE4S_MOW_BIS_MGD"/>
    <property type="match status" value="1"/>
</dbReference>
<protein>
    <submittedName>
        <fullName evidence="9">Dehydrogenase</fullName>
    </submittedName>
</protein>
<dbReference type="InterPro" id="IPR006656">
    <property type="entry name" value="Mopterin_OxRdtase"/>
</dbReference>
<sequence length="828" mass="90951">MEPVQNTTGTLTRRGFLKTTAAAALVAGSASAAGFAALTPKTASAQSDEKICTTYCNACMGCPLEAVVRDGNVVLTRAKEIEGAPIDQKRMCARGASIPTLIVQEKRIQYPMKRAEGTERGAGQWERISWDEAIDTICTKIKEYQAEFGSGSVCSFTYGTTEPRNMYNLNRLENVAQFSHQNRTTDFALTQGTMYTAGGFYYQGGADMDLVSQMSTFVVWGHNPIVSWPNAWHYIADAIENNDCKLIVVDPNKNTIGQKADLFVSLQPGTDAALALGLAKIIEEEGKTDDAFMQQKSCAPFLVKESDGRFLRKSDLEEGVAADADDFAVWDEATNALGYASTAQNPVLRKKGIEIAGQRCNTAYSLLIDRISEYPIEMVSEVTTVPEEAIRTFADLLCRPGMADIFQGYGIDHYGHGFNTIAAVSVLRIMRGMVPEPRMSYPLNSSGFDETETEHPAIVQSLGTFMFNDLLDTGKYTFPGVTAHMGEQVMELPDVTVEQPLKMLISFGANIVNSAPDRNKTIEAYKKFDFLVTANIEWCDTADISDIVLPAATIQEVGGPIGMNGCLVWADKAVEPKFEAKSDYDMANLIGRGLGLDEWFQEEFDEGMKHVVNTAMSAAMGIDADKLKEAGVMYVGAVPMPAYMTMTGKLQFYQENPGPIENYGQPMDPASIALPHWEPPMEAWPVAAGGFDANPLAEKYPLIVTAGTRRFRVHSYYGQNPLLREMEINEPCVRINPVDAEARGIEDGSYVRLFNDRGHAVAKATFSAGIRPGCLDIDRGWQRSQYLSGCNNDLTSKQIVDWTCPTYAYHDCLVEIEPWDGVVAESQE</sequence>
<accession>A0A3N0AYQ0</accession>
<keyword evidence="10" id="KW-1185">Reference proteome</keyword>
<dbReference type="InterPro" id="IPR006963">
    <property type="entry name" value="Mopterin_OxRdtase_4Fe-4S_dom"/>
</dbReference>
<dbReference type="GO" id="GO:0051536">
    <property type="term" value="F:iron-sulfur cluster binding"/>
    <property type="evidence" value="ECO:0007669"/>
    <property type="project" value="UniProtKB-KW"/>
</dbReference>
<dbReference type="PANTHER" id="PTHR43742:SF6">
    <property type="entry name" value="OXIDOREDUCTASE YYAE-RELATED"/>
    <property type="match status" value="1"/>
</dbReference>
<evidence type="ECO:0000256" key="5">
    <source>
        <dbReference type="ARBA" id="ARBA00023004"/>
    </source>
</evidence>
<feature type="signal peptide" evidence="7">
    <location>
        <begin position="1"/>
        <end position="32"/>
    </location>
</feature>
<evidence type="ECO:0000256" key="4">
    <source>
        <dbReference type="ARBA" id="ARBA00023002"/>
    </source>
</evidence>
<dbReference type="Gene3D" id="3.40.50.740">
    <property type="match status" value="1"/>
</dbReference>